<evidence type="ECO:0000313" key="3">
    <source>
        <dbReference type="EMBL" id="KAL2715957.1"/>
    </source>
</evidence>
<reference evidence="3 4" key="1">
    <citation type="journal article" date="2024" name="Ann. Entomol. Soc. Am.">
        <title>Genomic analyses of the southern and eastern yellowjacket wasps (Hymenoptera: Vespidae) reveal evolutionary signatures of social life.</title>
        <authorList>
            <person name="Catto M.A."/>
            <person name="Caine P.B."/>
            <person name="Orr S.E."/>
            <person name="Hunt B.G."/>
            <person name="Goodisman M.A.D."/>
        </authorList>
    </citation>
    <scope>NUCLEOTIDE SEQUENCE [LARGE SCALE GENOMIC DNA]</scope>
    <source>
        <strain evidence="3">233</strain>
        <tissue evidence="3">Head and thorax</tissue>
    </source>
</reference>
<evidence type="ECO:0000256" key="2">
    <source>
        <dbReference type="SAM" id="MobiDB-lite"/>
    </source>
</evidence>
<gene>
    <name evidence="3" type="ORF">V1478_013633</name>
</gene>
<feature type="coiled-coil region" evidence="1">
    <location>
        <begin position="61"/>
        <end position="102"/>
    </location>
</feature>
<evidence type="ECO:0000256" key="1">
    <source>
        <dbReference type="SAM" id="Coils"/>
    </source>
</evidence>
<dbReference type="Proteomes" id="UP001607302">
    <property type="component" value="Unassembled WGS sequence"/>
</dbReference>
<dbReference type="EMBL" id="JAUDFV010000154">
    <property type="protein sequence ID" value="KAL2715957.1"/>
    <property type="molecule type" value="Genomic_DNA"/>
</dbReference>
<keyword evidence="1" id="KW-0175">Coiled coil</keyword>
<comment type="caution">
    <text evidence="3">The sequence shown here is derived from an EMBL/GenBank/DDBJ whole genome shotgun (WGS) entry which is preliminary data.</text>
</comment>
<keyword evidence="4" id="KW-1185">Reference proteome</keyword>
<sequence>MEVGQSQRNTRRSGKRFLVYDIMSNDVPIAKENGFIDCTRRTFQIVKRSIGKFFFRRKSKGRDLEEKRKKRKKKKEKEEEEKEEEKKKEKKKRKEKKKEEEE</sequence>
<organism evidence="3 4">
    <name type="scientific">Vespula squamosa</name>
    <name type="common">Southern yellow jacket</name>
    <name type="synonym">Wasp</name>
    <dbReference type="NCBI Taxonomy" id="30214"/>
    <lineage>
        <taxon>Eukaryota</taxon>
        <taxon>Metazoa</taxon>
        <taxon>Ecdysozoa</taxon>
        <taxon>Arthropoda</taxon>
        <taxon>Hexapoda</taxon>
        <taxon>Insecta</taxon>
        <taxon>Pterygota</taxon>
        <taxon>Neoptera</taxon>
        <taxon>Endopterygota</taxon>
        <taxon>Hymenoptera</taxon>
        <taxon>Apocrita</taxon>
        <taxon>Aculeata</taxon>
        <taxon>Vespoidea</taxon>
        <taxon>Vespidae</taxon>
        <taxon>Vespinae</taxon>
        <taxon>Vespula</taxon>
    </lineage>
</organism>
<dbReference type="AlphaFoldDB" id="A0ABD2A6I9"/>
<name>A0ABD2A6I9_VESSQ</name>
<feature type="region of interest" description="Disordered" evidence="2">
    <location>
        <begin position="61"/>
        <end position="102"/>
    </location>
</feature>
<accession>A0ABD2A6I9</accession>
<protein>
    <submittedName>
        <fullName evidence="3">Uncharacterized protein</fullName>
    </submittedName>
</protein>
<evidence type="ECO:0000313" key="4">
    <source>
        <dbReference type="Proteomes" id="UP001607302"/>
    </source>
</evidence>
<proteinExistence type="predicted"/>